<evidence type="ECO:0000256" key="5">
    <source>
        <dbReference type="PROSITE-ProRule" id="PRU00302"/>
    </source>
</evidence>
<dbReference type="PANTHER" id="PTHR45656:SF4">
    <property type="entry name" value="PROTEIN CBR-CLEC-78"/>
    <property type="match status" value="1"/>
</dbReference>
<keyword evidence="1 5" id="KW-0768">Sushi</keyword>
<dbReference type="PROSITE" id="PS50923">
    <property type="entry name" value="SUSHI"/>
    <property type="match status" value="1"/>
</dbReference>
<evidence type="ECO:0000259" key="6">
    <source>
        <dbReference type="PROSITE" id="PS50923"/>
    </source>
</evidence>
<feature type="non-terminal residue" evidence="7">
    <location>
        <position position="1"/>
    </location>
</feature>
<evidence type="ECO:0000256" key="3">
    <source>
        <dbReference type="ARBA" id="ARBA00022737"/>
    </source>
</evidence>
<evidence type="ECO:0000256" key="4">
    <source>
        <dbReference type="ARBA" id="ARBA00023157"/>
    </source>
</evidence>
<dbReference type="CDD" id="cd00033">
    <property type="entry name" value="CCP"/>
    <property type="match status" value="1"/>
</dbReference>
<sequence>GAVSAPVLRTFPSLPDARCPAPRVPNGRVVSPRAAYAHKDTVAFQCEPGYVLRGHSVVQCQLNRTWEPPLPVCEPGKCSSRALHVPL</sequence>
<evidence type="ECO:0000256" key="1">
    <source>
        <dbReference type="ARBA" id="ARBA00022659"/>
    </source>
</evidence>
<dbReference type="InterPro" id="IPR000436">
    <property type="entry name" value="Sushi_SCR_CCP_dom"/>
</dbReference>
<keyword evidence="8" id="KW-1185">Reference proteome</keyword>
<name>A0A7L1NKP0_RHICY</name>
<evidence type="ECO:0000313" key="7">
    <source>
        <dbReference type="EMBL" id="NXN98957.1"/>
    </source>
</evidence>
<proteinExistence type="predicted"/>
<dbReference type="PANTHER" id="PTHR45656">
    <property type="entry name" value="PROTEIN CBR-CLEC-78"/>
    <property type="match status" value="1"/>
</dbReference>
<dbReference type="FunFam" id="2.10.70.10:FF:000014">
    <property type="entry name" value="Membrane cofactor protein"/>
    <property type="match status" value="1"/>
</dbReference>
<dbReference type="EMBL" id="VXBP01005924">
    <property type="protein sequence ID" value="NXN98957.1"/>
    <property type="molecule type" value="Genomic_DNA"/>
</dbReference>
<organism evidence="7 8">
    <name type="scientific">Rhinopomastus cyanomelas</name>
    <name type="common">Common scimitarbill</name>
    <dbReference type="NCBI Taxonomy" id="113115"/>
    <lineage>
        <taxon>Eukaryota</taxon>
        <taxon>Metazoa</taxon>
        <taxon>Chordata</taxon>
        <taxon>Craniata</taxon>
        <taxon>Vertebrata</taxon>
        <taxon>Euteleostomi</taxon>
        <taxon>Archelosauria</taxon>
        <taxon>Archosauria</taxon>
        <taxon>Dinosauria</taxon>
        <taxon>Saurischia</taxon>
        <taxon>Theropoda</taxon>
        <taxon>Coelurosauria</taxon>
        <taxon>Aves</taxon>
        <taxon>Neognathae</taxon>
        <taxon>Neoaves</taxon>
        <taxon>Telluraves</taxon>
        <taxon>Coraciimorphae</taxon>
        <taxon>Bucerotiformes</taxon>
        <taxon>Rhinopomastidae</taxon>
        <taxon>Rhinopomastus</taxon>
    </lineage>
</organism>
<evidence type="ECO:0000256" key="2">
    <source>
        <dbReference type="ARBA" id="ARBA00022729"/>
    </source>
</evidence>
<protein>
    <submittedName>
        <fullName evidence="7">CR2 protein</fullName>
    </submittedName>
</protein>
<reference evidence="7 8" key="1">
    <citation type="submission" date="2019-09" db="EMBL/GenBank/DDBJ databases">
        <title>Bird 10,000 Genomes (B10K) Project - Family phase.</title>
        <authorList>
            <person name="Zhang G."/>
        </authorList>
    </citation>
    <scope>NUCLEOTIDE SEQUENCE [LARGE SCALE GENOMIC DNA]</scope>
    <source>
        <strain evidence="7">B10K-DU-002-35</strain>
        <tissue evidence="7">Muscle</tissue>
    </source>
</reference>
<dbReference type="Pfam" id="PF00084">
    <property type="entry name" value="Sushi"/>
    <property type="match status" value="1"/>
</dbReference>
<dbReference type="Gene3D" id="2.10.70.10">
    <property type="entry name" value="Complement Module, domain 1"/>
    <property type="match status" value="1"/>
</dbReference>
<dbReference type="InterPro" id="IPR035976">
    <property type="entry name" value="Sushi/SCR/CCP_sf"/>
</dbReference>
<comment type="caution">
    <text evidence="7">The sequence shown here is derived from an EMBL/GenBank/DDBJ whole genome shotgun (WGS) entry which is preliminary data.</text>
</comment>
<feature type="disulfide bond" evidence="5">
    <location>
        <begin position="46"/>
        <end position="73"/>
    </location>
</feature>
<feature type="non-terminal residue" evidence="7">
    <location>
        <position position="87"/>
    </location>
</feature>
<dbReference type="SMART" id="SM00032">
    <property type="entry name" value="CCP"/>
    <property type="match status" value="1"/>
</dbReference>
<keyword evidence="2" id="KW-0732">Signal</keyword>
<keyword evidence="3" id="KW-0677">Repeat</keyword>
<comment type="caution">
    <text evidence="5">Lacks conserved residue(s) required for the propagation of feature annotation.</text>
</comment>
<evidence type="ECO:0000313" key="8">
    <source>
        <dbReference type="Proteomes" id="UP000565785"/>
    </source>
</evidence>
<keyword evidence="4 5" id="KW-1015">Disulfide bond</keyword>
<dbReference type="OrthoDB" id="5804959at2759"/>
<dbReference type="SUPFAM" id="SSF57535">
    <property type="entry name" value="Complement control module/SCR domain"/>
    <property type="match status" value="1"/>
</dbReference>
<dbReference type="InterPro" id="IPR051277">
    <property type="entry name" value="SEZ6_CSMD_C4BPB_Regulators"/>
</dbReference>
<gene>
    <name evidence="7" type="primary">Cr2_3</name>
    <name evidence="7" type="ORF">RHICYA_R16210</name>
</gene>
<accession>A0A7L1NKP0</accession>
<dbReference type="AlphaFoldDB" id="A0A7L1NKP0"/>
<feature type="domain" description="Sushi" evidence="6">
    <location>
        <begin position="17"/>
        <end position="75"/>
    </location>
</feature>
<dbReference type="Proteomes" id="UP000565785">
    <property type="component" value="Unassembled WGS sequence"/>
</dbReference>